<evidence type="ECO:0000256" key="3">
    <source>
        <dbReference type="ARBA" id="ARBA00022692"/>
    </source>
</evidence>
<evidence type="ECO:0000313" key="7">
    <source>
        <dbReference type="EMBL" id="VEN58677.1"/>
    </source>
</evidence>
<dbReference type="OrthoDB" id="6725998at2759"/>
<accession>A0A653DH41</accession>
<keyword evidence="6" id="KW-0807">Transducer</keyword>
<evidence type="ECO:0000313" key="8">
    <source>
        <dbReference type="Proteomes" id="UP000410492"/>
    </source>
</evidence>
<feature type="transmembrane region" description="Helical" evidence="6">
    <location>
        <begin position="226"/>
        <end position="248"/>
    </location>
</feature>
<dbReference type="Pfam" id="PF08395">
    <property type="entry name" value="7tm_7"/>
    <property type="match status" value="1"/>
</dbReference>
<dbReference type="GO" id="GO:0005886">
    <property type="term" value="C:plasma membrane"/>
    <property type="evidence" value="ECO:0007669"/>
    <property type="project" value="UniProtKB-SubCell"/>
</dbReference>
<dbReference type="GO" id="GO:0007165">
    <property type="term" value="P:signal transduction"/>
    <property type="evidence" value="ECO:0007669"/>
    <property type="project" value="UniProtKB-KW"/>
</dbReference>
<dbReference type="Proteomes" id="UP000410492">
    <property type="component" value="Unassembled WGS sequence"/>
</dbReference>
<dbReference type="EMBL" id="CAACVG010011723">
    <property type="protein sequence ID" value="VEN58677.1"/>
    <property type="molecule type" value="Genomic_DNA"/>
</dbReference>
<comment type="caution">
    <text evidence="6">Lacks conserved residue(s) required for the propagation of feature annotation.</text>
</comment>
<feature type="transmembrane region" description="Helical" evidence="6">
    <location>
        <begin position="42"/>
        <end position="63"/>
    </location>
</feature>
<feature type="transmembrane region" description="Helical" evidence="6">
    <location>
        <begin position="69"/>
        <end position="85"/>
    </location>
</feature>
<keyword evidence="2 6" id="KW-1003">Cell membrane</keyword>
<comment type="similarity">
    <text evidence="6">Belongs to the insect chemoreceptor superfamily. Gustatory receptor (GR) family.</text>
</comment>
<feature type="transmembrane region" description="Helical" evidence="6">
    <location>
        <begin position="133"/>
        <end position="155"/>
    </location>
</feature>
<reference evidence="7 8" key="1">
    <citation type="submission" date="2019-01" db="EMBL/GenBank/DDBJ databases">
        <authorList>
            <person name="Sayadi A."/>
        </authorList>
    </citation>
    <scope>NUCLEOTIDE SEQUENCE [LARGE SCALE GENOMIC DNA]</scope>
</reference>
<sequence length="296" mass="33597">MKLYNILLLHQYALKIVGTVPFSSTSTYEGGAPKFYCTIGDLLYTILIIVVSIAGNAYCILLTSFPMSFYGYSFVMLVIFISTVVRRRMLVKSLNKLMDVDAQLDIFDAGGKNISVFAVGIAIMRVVSETASVWLMFSKYNIMSMTILLCITSFAKTMIENQFLGYIYLVNKRFQALNKILSNLTETTLFTQVIKVRPKNDVLISLRKLRFLHHDLCKVTKDMNSCFSWTLLASISLNFLTFTIYGFACATRIYKRLFGGRDYKDEENLFVSFIWISLALCDFTSMAHVCGQVTAQ</sequence>
<dbReference type="AlphaFoldDB" id="A0A653DH41"/>
<feature type="transmembrane region" description="Helical" evidence="6">
    <location>
        <begin position="268"/>
        <end position="290"/>
    </location>
</feature>
<dbReference type="GO" id="GO:0050909">
    <property type="term" value="P:sensory perception of taste"/>
    <property type="evidence" value="ECO:0007669"/>
    <property type="project" value="InterPro"/>
</dbReference>
<comment type="function">
    <text evidence="6">Gustatory receptor which mediates acceptance or avoidance behavior, depending on its substrates.</text>
</comment>
<keyword evidence="6" id="KW-0675">Receptor</keyword>
<proteinExistence type="inferred from homology"/>
<keyword evidence="8" id="KW-1185">Reference proteome</keyword>
<evidence type="ECO:0000256" key="4">
    <source>
        <dbReference type="ARBA" id="ARBA00022989"/>
    </source>
</evidence>
<keyword evidence="4 6" id="KW-1133">Transmembrane helix</keyword>
<keyword evidence="5 6" id="KW-0472">Membrane</keyword>
<evidence type="ECO:0000256" key="5">
    <source>
        <dbReference type="ARBA" id="ARBA00023136"/>
    </source>
</evidence>
<comment type="subcellular location">
    <subcellularLocation>
        <location evidence="1 6">Cell membrane</location>
        <topology evidence="1 6">Multi-pass membrane protein</topology>
    </subcellularLocation>
</comment>
<evidence type="ECO:0000256" key="2">
    <source>
        <dbReference type="ARBA" id="ARBA00022475"/>
    </source>
</evidence>
<gene>
    <name evidence="7" type="ORF">CALMAC_LOCUS16977</name>
</gene>
<keyword evidence="3 6" id="KW-0812">Transmembrane</keyword>
<name>A0A653DH41_CALMS</name>
<organism evidence="7 8">
    <name type="scientific">Callosobruchus maculatus</name>
    <name type="common">Southern cowpea weevil</name>
    <name type="synonym">Pulse bruchid</name>
    <dbReference type="NCBI Taxonomy" id="64391"/>
    <lineage>
        <taxon>Eukaryota</taxon>
        <taxon>Metazoa</taxon>
        <taxon>Ecdysozoa</taxon>
        <taxon>Arthropoda</taxon>
        <taxon>Hexapoda</taxon>
        <taxon>Insecta</taxon>
        <taxon>Pterygota</taxon>
        <taxon>Neoptera</taxon>
        <taxon>Endopterygota</taxon>
        <taxon>Coleoptera</taxon>
        <taxon>Polyphaga</taxon>
        <taxon>Cucujiformia</taxon>
        <taxon>Chrysomeloidea</taxon>
        <taxon>Chrysomelidae</taxon>
        <taxon>Bruchinae</taxon>
        <taxon>Bruchini</taxon>
        <taxon>Callosobruchus</taxon>
    </lineage>
</organism>
<dbReference type="InterPro" id="IPR013604">
    <property type="entry name" value="7TM_chemorcpt"/>
</dbReference>
<evidence type="ECO:0000256" key="6">
    <source>
        <dbReference type="RuleBase" id="RU363108"/>
    </source>
</evidence>
<feature type="non-terminal residue" evidence="7">
    <location>
        <position position="296"/>
    </location>
</feature>
<protein>
    <recommendedName>
        <fullName evidence="6">Gustatory receptor</fullName>
    </recommendedName>
</protein>
<evidence type="ECO:0000256" key="1">
    <source>
        <dbReference type="ARBA" id="ARBA00004651"/>
    </source>
</evidence>